<dbReference type="EMBL" id="JBHUDD010000027">
    <property type="protein sequence ID" value="MFD1508315.1"/>
    <property type="molecule type" value="Genomic_DNA"/>
</dbReference>
<gene>
    <name evidence="3" type="ORF">ACFTOW_02730</name>
</gene>
<accession>A0ABW4EBX3</accession>
<evidence type="ECO:0000313" key="3">
    <source>
        <dbReference type="EMBL" id="MFD1508315.1"/>
    </source>
</evidence>
<keyword evidence="2" id="KW-0812">Transmembrane</keyword>
<proteinExistence type="predicted"/>
<sequence>MPKLIRLYIVNVAIGFAIAAAFVGMLLYFNIANLWHLVTHSDKGLLAVIILWFANGIVFAGVQFAIAVMRMKDDDDDEPRGGNRAPVVRVDMSRPVPVSAPAKAPRRR</sequence>
<dbReference type="RefSeq" id="WP_379912816.1">
    <property type="nucleotide sequence ID" value="NZ_JBHUDD010000027.1"/>
</dbReference>
<keyword evidence="4" id="KW-1185">Reference proteome</keyword>
<dbReference type="Proteomes" id="UP001597186">
    <property type="component" value="Unassembled WGS sequence"/>
</dbReference>
<feature type="transmembrane region" description="Helical" evidence="2">
    <location>
        <begin position="7"/>
        <end position="29"/>
    </location>
</feature>
<evidence type="ECO:0000313" key="4">
    <source>
        <dbReference type="Proteomes" id="UP001597186"/>
    </source>
</evidence>
<evidence type="ECO:0000256" key="1">
    <source>
        <dbReference type="SAM" id="MobiDB-lite"/>
    </source>
</evidence>
<evidence type="ECO:0008006" key="5">
    <source>
        <dbReference type="Google" id="ProtNLM"/>
    </source>
</evidence>
<reference evidence="4" key="1">
    <citation type="journal article" date="2019" name="Int. J. Syst. Evol. Microbiol.">
        <title>The Global Catalogue of Microorganisms (GCM) 10K type strain sequencing project: providing services to taxonomists for standard genome sequencing and annotation.</title>
        <authorList>
            <consortium name="The Broad Institute Genomics Platform"/>
            <consortium name="The Broad Institute Genome Sequencing Center for Infectious Disease"/>
            <person name="Wu L."/>
            <person name="Ma J."/>
        </authorList>
    </citation>
    <scope>NUCLEOTIDE SEQUENCE [LARGE SCALE GENOMIC DNA]</scope>
    <source>
        <strain evidence="4">CGMCC 1.12477</strain>
    </source>
</reference>
<feature type="region of interest" description="Disordered" evidence="1">
    <location>
        <begin position="73"/>
        <end position="108"/>
    </location>
</feature>
<organism evidence="3 4">
    <name type="scientific">Lacimonas salitolerans</name>
    <dbReference type="NCBI Taxonomy" id="1323750"/>
    <lineage>
        <taxon>Bacteria</taxon>
        <taxon>Pseudomonadati</taxon>
        <taxon>Pseudomonadota</taxon>
        <taxon>Alphaproteobacteria</taxon>
        <taxon>Rhodobacterales</taxon>
        <taxon>Paracoccaceae</taxon>
        <taxon>Lacimonas</taxon>
    </lineage>
</organism>
<keyword evidence="2" id="KW-0472">Membrane</keyword>
<keyword evidence="2" id="KW-1133">Transmembrane helix</keyword>
<evidence type="ECO:0000256" key="2">
    <source>
        <dbReference type="SAM" id="Phobius"/>
    </source>
</evidence>
<feature type="transmembrane region" description="Helical" evidence="2">
    <location>
        <begin position="49"/>
        <end position="69"/>
    </location>
</feature>
<name>A0ABW4EBX3_9RHOB</name>
<comment type="caution">
    <text evidence="3">The sequence shown here is derived from an EMBL/GenBank/DDBJ whole genome shotgun (WGS) entry which is preliminary data.</text>
</comment>
<protein>
    <recommendedName>
        <fullName evidence="5">Solute:sodium symporter small subunit</fullName>
    </recommendedName>
</protein>